<evidence type="ECO:0000313" key="2">
    <source>
        <dbReference type="EMBL" id="CAE0751497.1"/>
    </source>
</evidence>
<sequence>MPRGFGSLLVDDASSWGEALNNYDASRKTRPMPDEYYAKPARVTHAMKAAEDVTYHPVLQTFSDPAKETFAKQLEKQAVVSHLNRARDRQLAVESEYDILTMSDKRSTLKAKEPKKTRQPARDKAADYEAPRLRHPLDSAYPFNIVSNIPLTQHHYSAPTQRPSLPESEFRADAADVTKPRLQTVKALPRDFNILSNTYVENHEEKMQRERDINRQTAAFKYWETHDYDPLLGKYVDPAKEQAALDRKAADEKLQPVKAFNQLPPSLQKGEGYVYDITTGIVKNQELYDKSKAAEQRWLDSKKATWTREANMTQQGIIKQDLDDARAHNRASHRRYFETFGNGYNIIDHRDFQNPNTYMPPARTKPPSNVWQTISSCPVNESLAASARALPARPPQSASAAPQCLASTSTVSSKEVRAVRTGGFQRMASSAGPSGAAC</sequence>
<protein>
    <submittedName>
        <fullName evidence="2">Uncharacterized protein</fullName>
    </submittedName>
</protein>
<feature type="region of interest" description="Disordered" evidence="1">
    <location>
        <begin position="105"/>
        <end position="127"/>
    </location>
</feature>
<name>A0A7S4EU07_CHRCT</name>
<proteinExistence type="predicted"/>
<feature type="compositionally biased region" description="Low complexity" evidence="1">
    <location>
        <begin position="388"/>
        <end position="403"/>
    </location>
</feature>
<feature type="region of interest" description="Disordered" evidence="1">
    <location>
        <begin position="388"/>
        <end position="412"/>
    </location>
</feature>
<dbReference type="EMBL" id="HBIZ01007109">
    <property type="protein sequence ID" value="CAE0751497.1"/>
    <property type="molecule type" value="Transcribed_RNA"/>
</dbReference>
<dbReference type="AlphaFoldDB" id="A0A7S4EU07"/>
<evidence type="ECO:0000256" key="1">
    <source>
        <dbReference type="SAM" id="MobiDB-lite"/>
    </source>
</evidence>
<gene>
    <name evidence="2" type="ORF">PCAR00345_LOCUS4082</name>
</gene>
<organism evidence="2">
    <name type="scientific">Chrysotila carterae</name>
    <name type="common">Marine alga</name>
    <name type="synonym">Syracosphaera carterae</name>
    <dbReference type="NCBI Taxonomy" id="13221"/>
    <lineage>
        <taxon>Eukaryota</taxon>
        <taxon>Haptista</taxon>
        <taxon>Haptophyta</taxon>
        <taxon>Prymnesiophyceae</taxon>
        <taxon>Isochrysidales</taxon>
        <taxon>Isochrysidaceae</taxon>
        <taxon>Chrysotila</taxon>
    </lineage>
</organism>
<reference evidence="2" key="1">
    <citation type="submission" date="2021-01" db="EMBL/GenBank/DDBJ databases">
        <authorList>
            <person name="Corre E."/>
            <person name="Pelletier E."/>
            <person name="Niang G."/>
            <person name="Scheremetjew M."/>
            <person name="Finn R."/>
            <person name="Kale V."/>
            <person name="Holt S."/>
            <person name="Cochrane G."/>
            <person name="Meng A."/>
            <person name="Brown T."/>
            <person name="Cohen L."/>
        </authorList>
    </citation>
    <scope>NUCLEOTIDE SEQUENCE</scope>
    <source>
        <strain evidence="2">CCMP645</strain>
    </source>
</reference>
<accession>A0A7S4EU07</accession>